<dbReference type="InterPro" id="IPR014776">
    <property type="entry name" value="4pyrrole_Mease_sub2"/>
</dbReference>
<organism evidence="4 5">
    <name type="scientific">Geodia barretti</name>
    <name type="common">Barrett's horny sponge</name>
    <dbReference type="NCBI Taxonomy" id="519541"/>
    <lineage>
        <taxon>Eukaryota</taxon>
        <taxon>Metazoa</taxon>
        <taxon>Porifera</taxon>
        <taxon>Demospongiae</taxon>
        <taxon>Heteroscleromorpha</taxon>
        <taxon>Tetractinellida</taxon>
        <taxon>Astrophorina</taxon>
        <taxon>Geodiidae</taxon>
        <taxon>Geodia</taxon>
    </lineage>
</organism>
<dbReference type="InterPro" id="IPR000878">
    <property type="entry name" value="4pyrrol_Mease"/>
</dbReference>
<gene>
    <name evidence="4" type="ORF">GBAR_LOCUS31103</name>
</gene>
<dbReference type="SUPFAM" id="SSF53790">
    <property type="entry name" value="Tetrapyrrole methylase"/>
    <property type="match status" value="1"/>
</dbReference>
<evidence type="ECO:0000259" key="3">
    <source>
        <dbReference type="Pfam" id="PF00590"/>
    </source>
</evidence>
<dbReference type="Proteomes" id="UP001174909">
    <property type="component" value="Unassembled WGS sequence"/>
</dbReference>
<dbReference type="Gene3D" id="3.30.950.10">
    <property type="entry name" value="Methyltransferase, Cobalt-precorrin-4 Transmethylase, Domain 2"/>
    <property type="match status" value="1"/>
</dbReference>
<dbReference type="GO" id="GO:0008168">
    <property type="term" value="F:methyltransferase activity"/>
    <property type="evidence" value="ECO:0007669"/>
    <property type="project" value="InterPro"/>
</dbReference>
<dbReference type="PANTHER" id="PTHR43467">
    <property type="entry name" value="COBALT-PRECORRIN-2 C(20)-METHYLTRANSFERASE"/>
    <property type="match status" value="1"/>
</dbReference>
<evidence type="ECO:0000256" key="1">
    <source>
        <dbReference type="ARBA" id="ARBA00004953"/>
    </source>
</evidence>
<evidence type="ECO:0000256" key="2">
    <source>
        <dbReference type="ARBA" id="ARBA00022573"/>
    </source>
</evidence>
<sequence>MAAAASAAAPLVTHGQRLAILPAVYGIDDLREAIALYDTIVLMKVNRTLLDALANLERLGLAGRTIYVRRASTESERVVQNIQELTSEDLDYFSLLIIRR</sequence>
<evidence type="ECO:0000313" key="4">
    <source>
        <dbReference type="EMBL" id="CAI8057092.1"/>
    </source>
</evidence>
<proteinExistence type="predicted"/>
<dbReference type="AlphaFoldDB" id="A0AA35U072"/>
<dbReference type="Pfam" id="PF00590">
    <property type="entry name" value="TP_methylase"/>
    <property type="match status" value="1"/>
</dbReference>
<keyword evidence="5" id="KW-1185">Reference proteome</keyword>
<comment type="pathway">
    <text evidence="1">Cofactor biosynthesis; adenosylcobalamin biosynthesis.</text>
</comment>
<protein>
    <submittedName>
        <fullName evidence="4">Precorrin-2 C(20)-methyltransferase</fullName>
    </submittedName>
</protein>
<comment type="caution">
    <text evidence="4">The sequence shown here is derived from an EMBL/GenBank/DDBJ whole genome shotgun (WGS) entry which is preliminary data.</text>
</comment>
<name>A0AA35U072_GEOBA</name>
<dbReference type="EMBL" id="CASHTH010004421">
    <property type="protein sequence ID" value="CAI8057092.1"/>
    <property type="molecule type" value="Genomic_DNA"/>
</dbReference>
<accession>A0AA35U072</accession>
<dbReference type="InterPro" id="IPR035996">
    <property type="entry name" value="4pyrrol_Methylase_sf"/>
</dbReference>
<reference evidence="4" key="1">
    <citation type="submission" date="2023-03" db="EMBL/GenBank/DDBJ databases">
        <authorList>
            <person name="Steffen K."/>
            <person name="Cardenas P."/>
        </authorList>
    </citation>
    <scope>NUCLEOTIDE SEQUENCE</scope>
</reference>
<feature type="domain" description="Tetrapyrrole methylase" evidence="3">
    <location>
        <begin position="2"/>
        <end position="84"/>
    </location>
</feature>
<dbReference type="PANTHER" id="PTHR43467:SF2">
    <property type="entry name" value="COBALT-PRECORRIN-2 C(20)-METHYLTRANSFERASE"/>
    <property type="match status" value="1"/>
</dbReference>
<keyword evidence="2" id="KW-0169">Cobalamin biosynthesis</keyword>
<evidence type="ECO:0000313" key="5">
    <source>
        <dbReference type="Proteomes" id="UP001174909"/>
    </source>
</evidence>